<organism evidence="2">
    <name type="scientific">uncultured Rubrobacteraceae bacterium</name>
    <dbReference type="NCBI Taxonomy" id="349277"/>
    <lineage>
        <taxon>Bacteria</taxon>
        <taxon>Bacillati</taxon>
        <taxon>Actinomycetota</taxon>
        <taxon>Rubrobacteria</taxon>
        <taxon>Rubrobacterales</taxon>
        <taxon>Rubrobacteraceae</taxon>
        <taxon>environmental samples</taxon>
    </lineage>
</organism>
<sequence length="145" mass="16365">ECSRQRHPLAGRLLSDGARHNSGVSHHDPRVDAAVLPGARIDYRRRRCLGTRLDSCPGVRHPSRSRDRCGDPADPIWPDGPSRRKCGHGHVPGRHGRGRYQAGGSGTSIEDLQYFECPYGCVRCSGRRSNRWYCRRVVQKRERAL</sequence>
<feature type="compositionally biased region" description="Basic residues" evidence="1">
    <location>
        <begin position="83"/>
        <end position="98"/>
    </location>
</feature>
<protein>
    <submittedName>
        <fullName evidence="2">Phosphoenolpyruvate synthase</fullName>
        <ecNumber evidence="2">2.7.9.2</ecNumber>
    </submittedName>
</protein>
<proteinExistence type="predicted"/>
<feature type="region of interest" description="Disordered" evidence="1">
    <location>
        <begin position="57"/>
        <end position="101"/>
    </location>
</feature>
<evidence type="ECO:0000256" key="1">
    <source>
        <dbReference type="SAM" id="MobiDB-lite"/>
    </source>
</evidence>
<keyword evidence="2" id="KW-0670">Pyruvate</keyword>
<dbReference type="GO" id="GO:0008986">
    <property type="term" value="F:pyruvate, water dikinase activity"/>
    <property type="evidence" value="ECO:0007669"/>
    <property type="project" value="UniProtKB-EC"/>
</dbReference>
<feature type="non-terminal residue" evidence="2">
    <location>
        <position position="1"/>
    </location>
</feature>
<dbReference type="EMBL" id="CADCVF010000019">
    <property type="protein sequence ID" value="CAA9450314.1"/>
    <property type="molecule type" value="Genomic_DNA"/>
</dbReference>
<dbReference type="EC" id="2.7.9.2" evidence="2"/>
<accession>A0A6J4QWZ9</accession>
<gene>
    <name evidence="2" type="ORF">AVDCRST_MAG58-740</name>
</gene>
<name>A0A6J4QWZ9_9ACTN</name>
<reference evidence="2" key="1">
    <citation type="submission" date="2020-02" db="EMBL/GenBank/DDBJ databases">
        <authorList>
            <person name="Meier V. D."/>
        </authorList>
    </citation>
    <scope>NUCLEOTIDE SEQUENCE</scope>
    <source>
        <strain evidence="2">AVDCRST_MAG58</strain>
    </source>
</reference>
<keyword evidence="2" id="KW-0808">Transferase</keyword>
<evidence type="ECO:0000313" key="2">
    <source>
        <dbReference type="EMBL" id="CAA9450314.1"/>
    </source>
</evidence>
<dbReference type="AlphaFoldDB" id="A0A6J4QWZ9"/>
<feature type="region of interest" description="Disordered" evidence="1">
    <location>
        <begin position="1"/>
        <end position="30"/>
    </location>
</feature>
<feature type="non-terminal residue" evidence="2">
    <location>
        <position position="145"/>
    </location>
</feature>